<dbReference type="AlphaFoldDB" id="A0A561CNC4"/>
<evidence type="ECO:0000313" key="6">
    <source>
        <dbReference type="Proteomes" id="UP000319671"/>
    </source>
</evidence>
<dbReference type="InterPro" id="IPR014710">
    <property type="entry name" value="RmlC-like_jellyroll"/>
</dbReference>
<evidence type="ECO:0000313" key="5">
    <source>
        <dbReference type="EMBL" id="TWD92472.1"/>
    </source>
</evidence>
<organism evidence="5 6">
    <name type="scientific">Neobacillus bataviensis</name>
    <dbReference type="NCBI Taxonomy" id="220685"/>
    <lineage>
        <taxon>Bacteria</taxon>
        <taxon>Bacillati</taxon>
        <taxon>Bacillota</taxon>
        <taxon>Bacilli</taxon>
        <taxon>Bacillales</taxon>
        <taxon>Bacillaceae</taxon>
        <taxon>Neobacillus</taxon>
    </lineage>
</organism>
<dbReference type="Proteomes" id="UP000319671">
    <property type="component" value="Unassembled WGS sequence"/>
</dbReference>
<evidence type="ECO:0000256" key="1">
    <source>
        <dbReference type="ARBA" id="ARBA00023015"/>
    </source>
</evidence>
<name>A0A561CNC4_9BACI</name>
<accession>A0A561CNC4</accession>
<gene>
    <name evidence="5" type="ORF">FB550_11725</name>
</gene>
<evidence type="ECO:0000259" key="4">
    <source>
        <dbReference type="PROSITE" id="PS01124"/>
    </source>
</evidence>
<sequence>MNVTACSYRITTKSSKYIALFAKIIVNVAVRKEDIMKQSVFIPVIGKDFEIYYFNKKYHSEDHLKKYNESSVNFSQLETLFRLHSHDVYEFLVFLGGKCEFFCEGKTYNLRRGDVVVIPPYAVHEANVEDIDKYERIIVMVSKHLMADFASSSPSMKEDIVYQKTQGSFVLHLHSKNFQNIISLFLEIINRIKNDEENFSFTLHYLLLQALQVIFNPASSTPNLSNKDELDQRFVSILQYIDSHLTEPDLSLGRVSNHFHLNKYYFSHYFKKNMNLPFYRYVSLKRLSYSVTLIKQNQFSIETIALKSGFPDYSSFYRLFKREYNLSPKNLQKEYKN</sequence>
<dbReference type="InterPro" id="IPR009057">
    <property type="entry name" value="Homeodomain-like_sf"/>
</dbReference>
<dbReference type="InterPro" id="IPR018062">
    <property type="entry name" value="HTH_AraC-typ_CS"/>
</dbReference>
<dbReference type="InterPro" id="IPR003313">
    <property type="entry name" value="AraC-bd"/>
</dbReference>
<dbReference type="SUPFAM" id="SSF51215">
    <property type="entry name" value="Regulatory protein AraC"/>
    <property type="match status" value="1"/>
</dbReference>
<dbReference type="EMBL" id="VIVN01000017">
    <property type="protein sequence ID" value="TWD92472.1"/>
    <property type="molecule type" value="Genomic_DNA"/>
</dbReference>
<dbReference type="PANTHER" id="PTHR43280">
    <property type="entry name" value="ARAC-FAMILY TRANSCRIPTIONAL REGULATOR"/>
    <property type="match status" value="1"/>
</dbReference>
<dbReference type="Pfam" id="PF12833">
    <property type="entry name" value="HTH_18"/>
    <property type="match status" value="1"/>
</dbReference>
<dbReference type="Gene3D" id="2.60.120.10">
    <property type="entry name" value="Jelly Rolls"/>
    <property type="match status" value="1"/>
</dbReference>
<keyword evidence="1" id="KW-0805">Transcription regulation</keyword>
<dbReference type="PROSITE" id="PS01124">
    <property type="entry name" value="HTH_ARAC_FAMILY_2"/>
    <property type="match status" value="1"/>
</dbReference>
<reference evidence="5 6" key="1">
    <citation type="submission" date="2019-06" db="EMBL/GenBank/DDBJ databases">
        <title>Sorghum-associated microbial communities from plants grown in Nebraska, USA.</title>
        <authorList>
            <person name="Schachtman D."/>
        </authorList>
    </citation>
    <scope>NUCLEOTIDE SEQUENCE [LARGE SCALE GENOMIC DNA]</scope>
    <source>
        <strain evidence="5 6">2482</strain>
    </source>
</reference>
<evidence type="ECO:0000256" key="2">
    <source>
        <dbReference type="ARBA" id="ARBA00023125"/>
    </source>
</evidence>
<proteinExistence type="predicted"/>
<keyword evidence="3" id="KW-0804">Transcription</keyword>
<keyword evidence="6" id="KW-1185">Reference proteome</keyword>
<dbReference type="PANTHER" id="PTHR43280:SF34">
    <property type="entry name" value="ARAC-FAMILY TRANSCRIPTIONAL REGULATOR"/>
    <property type="match status" value="1"/>
</dbReference>
<dbReference type="Pfam" id="PF02311">
    <property type="entry name" value="AraC_binding"/>
    <property type="match status" value="1"/>
</dbReference>
<evidence type="ECO:0000256" key="3">
    <source>
        <dbReference type="ARBA" id="ARBA00023163"/>
    </source>
</evidence>
<dbReference type="InterPro" id="IPR037923">
    <property type="entry name" value="HTH-like"/>
</dbReference>
<dbReference type="Gene3D" id="1.10.10.60">
    <property type="entry name" value="Homeodomain-like"/>
    <property type="match status" value="2"/>
</dbReference>
<protein>
    <submittedName>
        <fullName evidence="5">AraC family transcriptional regulator</fullName>
    </submittedName>
</protein>
<dbReference type="GO" id="GO:0003700">
    <property type="term" value="F:DNA-binding transcription factor activity"/>
    <property type="evidence" value="ECO:0007669"/>
    <property type="project" value="InterPro"/>
</dbReference>
<dbReference type="InterPro" id="IPR018060">
    <property type="entry name" value="HTH_AraC"/>
</dbReference>
<dbReference type="SMART" id="SM00342">
    <property type="entry name" value="HTH_ARAC"/>
    <property type="match status" value="1"/>
</dbReference>
<dbReference type="GO" id="GO:0043565">
    <property type="term" value="F:sequence-specific DNA binding"/>
    <property type="evidence" value="ECO:0007669"/>
    <property type="project" value="InterPro"/>
</dbReference>
<keyword evidence="2" id="KW-0238">DNA-binding</keyword>
<dbReference type="SUPFAM" id="SSF46689">
    <property type="entry name" value="Homeodomain-like"/>
    <property type="match status" value="2"/>
</dbReference>
<comment type="caution">
    <text evidence="5">The sequence shown here is derived from an EMBL/GenBank/DDBJ whole genome shotgun (WGS) entry which is preliminary data.</text>
</comment>
<dbReference type="PROSITE" id="PS00041">
    <property type="entry name" value="HTH_ARAC_FAMILY_1"/>
    <property type="match status" value="1"/>
</dbReference>
<feature type="domain" description="HTH araC/xylS-type" evidence="4">
    <location>
        <begin position="235"/>
        <end position="334"/>
    </location>
</feature>